<feature type="non-terminal residue" evidence="1">
    <location>
        <position position="131"/>
    </location>
</feature>
<name>A0A382XF67_9ZZZZ</name>
<organism evidence="1">
    <name type="scientific">marine metagenome</name>
    <dbReference type="NCBI Taxonomy" id="408172"/>
    <lineage>
        <taxon>unclassified sequences</taxon>
        <taxon>metagenomes</taxon>
        <taxon>ecological metagenomes</taxon>
    </lineage>
</organism>
<accession>A0A382XF67</accession>
<dbReference type="EMBL" id="UINC01166837">
    <property type="protein sequence ID" value="SVD69008.1"/>
    <property type="molecule type" value="Genomic_DNA"/>
</dbReference>
<evidence type="ECO:0008006" key="2">
    <source>
        <dbReference type="Google" id="ProtNLM"/>
    </source>
</evidence>
<sequence>VFNHRWAKSTGVNRFEEYMEGLDYNVWCTDSKAPDKYVAQGLSRPKYRYLLENSLCSVCFVDSYATWNLSIQDGLSLNKPVLIYDHPAMRKVVGDNYPLFFKTKEEFQSKLKNLSAYERFKWELPNYDKEF</sequence>
<gene>
    <name evidence="1" type="ORF">METZ01_LOCUS421862</name>
</gene>
<dbReference type="AlphaFoldDB" id="A0A382XF67"/>
<evidence type="ECO:0000313" key="1">
    <source>
        <dbReference type="EMBL" id="SVD69008.1"/>
    </source>
</evidence>
<feature type="non-terminal residue" evidence="1">
    <location>
        <position position="1"/>
    </location>
</feature>
<protein>
    <recommendedName>
        <fullName evidence="2">Exostosin GT47 domain-containing protein</fullName>
    </recommendedName>
</protein>
<proteinExistence type="predicted"/>
<reference evidence="1" key="1">
    <citation type="submission" date="2018-05" db="EMBL/GenBank/DDBJ databases">
        <authorList>
            <person name="Lanie J.A."/>
            <person name="Ng W.-L."/>
            <person name="Kazmierczak K.M."/>
            <person name="Andrzejewski T.M."/>
            <person name="Davidsen T.M."/>
            <person name="Wayne K.J."/>
            <person name="Tettelin H."/>
            <person name="Glass J.I."/>
            <person name="Rusch D."/>
            <person name="Podicherti R."/>
            <person name="Tsui H.-C.T."/>
            <person name="Winkler M.E."/>
        </authorList>
    </citation>
    <scope>NUCLEOTIDE SEQUENCE</scope>
</reference>